<evidence type="ECO:0000313" key="2">
    <source>
        <dbReference type="EMBL" id="ASV72818.1"/>
    </source>
</evidence>
<gene>
    <name evidence="2" type="ORF">THTE_0216</name>
</gene>
<feature type="region of interest" description="Disordered" evidence="1">
    <location>
        <begin position="1"/>
        <end position="50"/>
    </location>
</feature>
<dbReference type="Proteomes" id="UP000215086">
    <property type="component" value="Chromosome"/>
</dbReference>
<proteinExistence type="predicted"/>
<evidence type="ECO:0000256" key="1">
    <source>
        <dbReference type="SAM" id="MobiDB-lite"/>
    </source>
</evidence>
<dbReference type="EMBL" id="CP018477">
    <property type="protein sequence ID" value="ASV72818.1"/>
    <property type="molecule type" value="Genomic_DNA"/>
</dbReference>
<sequence>MNCPYDTVEPRHLTGFRESGDGSECGPCTMGRSPDKIKDEPWPSVPVDQQQRRRMAGFAAVCAIFVAVCARTDTGQKSCGSP</sequence>
<reference evidence="2 3" key="1">
    <citation type="journal article" name="Front. Microbiol.">
        <title>Sugar Metabolism of the First Thermophilic Planctomycete Thermogutta terrifontis: Comparative Genomic and Transcriptomic Approaches.</title>
        <authorList>
            <person name="Elcheninov A.G."/>
            <person name="Menzel P."/>
            <person name="Gudbergsdottir S.R."/>
            <person name="Slesarev A.I."/>
            <person name="Kadnikov V.V."/>
            <person name="Krogh A."/>
            <person name="Bonch-Osmolovskaya E.A."/>
            <person name="Peng X."/>
            <person name="Kublanov I.V."/>
        </authorList>
    </citation>
    <scope>NUCLEOTIDE SEQUENCE [LARGE SCALE GENOMIC DNA]</scope>
    <source>
        <strain evidence="2 3">R1</strain>
    </source>
</reference>
<accession>A0A286RA31</accession>
<dbReference type="KEGG" id="ttf:THTE_0216"/>
<name>A0A286RA31_9BACT</name>
<organism evidence="2 3">
    <name type="scientific">Thermogutta terrifontis</name>
    <dbReference type="NCBI Taxonomy" id="1331910"/>
    <lineage>
        <taxon>Bacteria</taxon>
        <taxon>Pseudomonadati</taxon>
        <taxon>Planctomycetota</taxon>
        <taxon>Planctomycetia</taxon>
        <taxon>Pirellulales</taxon>
        <taxon>Thermoguttaceae</taxon>
        <taxon>Thermogutta</taxon>
    </lineage>
</organism>
<protein>
    <submittedName>
        <fullName evidence="2">Uncharacterized protein</fullName>
    </submittedName>
</protein>
<evidence type="ECO:0000313" key="3">
    <source>
        <dbReference type="Proteomes" id="UP000215086"/>
    </source>
</evidence>
<dbReference type="AlphaFoldDB" id="A0A286RA31"/>
<keyword evidence="3" id="KW-1185">Reference proteome</keyword>